<accession>A0A364Y803</accession>
<keyword evidence="1" id="KW-0472">Membrane</keyword>
<keyword evidence="3" id="KW-1185">Reference proteome</keyword>
<name>A0A364Y803_9BACT</name>
<sequence length="66" mass="7793">MYKNVLQSIENIEIWPVISFVIFFIFFLCLLLWVFTTDRKLIDKLKQLPIEDRNDSTSANPNNSSL</sequence>
<evidence type="ECO:0008006" key="4">
    <source>
        <dbReference type="Google" id="ProtNLM"/>
    </source>
</evidence>
<dbReference type="AlphaFoldDB" id="A0A364Y803"/>
<gene>
    <name evidence="2" type="ORF">DQQ10_07565</name>
</gene>
<comment type="caution">
    <text evidence="2">The sequence shown here is derived from an EMBL/GenBank/DDBJ whole genome shotgun (WGS) entry which is preliminary data.</text>
</comment>
<keyword evidence="1" id="KW-1133">Transmembrane helix</keyword>
<feature type="transmembrane region" description="Helical" evidence="1">
    <location>
        <begin position="14"/>
        <end position="36"/>
    </location>
</feature>
<proteinExistence type="predicted"/>
<evidence type="ECO:0000313" key="3">
    <source>
        <dbReference type="Proteomes" id="UP000251889"/>
    </source>
</evidence>
<reference evidence="2 3" key="1">
    <citation type="submission" date="2018-06" db="EMBL/GenBank/DDBJ databases">
        <title>Chryseolinea flavus sp. nov., a member of the phylum Bacteroidetes isolated from soil.</title>
        <authorList>
            <person name="Li Y."/>
            <person name="Wang J."/>
        </authorList>
    </citation>
    <scope>NUCLEOTIDE SEQUENCE [LARGE SCALE GENOMIC DNA]</scope>
    <source>
        <strain evidence="2 3">SDU1-6</strain>
    </source>
</reference>
<protein>
    <recommendedName>
        <fullName evidence="4">CcoQ/FixQ family Cbb3-type cytochrome c oxidase assembly chaperone</fullName>
    </recommendedName>
</protein>
<keyword evidence="1" id="KW-0812">Transmembrane</keyword>
<dbReference type="EMBL" id="QMFY01000002">
    <property type="protein sequence ID" value="RAW02381.1"/>
    <property type="molecule type" value="Genomic_DNA"/>
</dbReference>
<evidence type="ECO:0000256" key="1">
    <source>
        <dbReference type="SAM" id="Phobius"/>
    </source>
</evidence>
<organism evidence="2 3">
    <name type="scientific">Pseudochryseolinea flava</name>
    <dbReference type="NCBI Taxonomy" id="2059302"/>
    <lineage>
        <taxon>Bacteria</taxon>
        <taxon>Pseudomonadati</taxon>
        <taxon>Bacteroidota</taxon>
        <taxon>Cytophagia</taxon>
        <taxon>Cytophagales</taxon>
        <taxon>Fulvivirgaceae</taxon>
        <taxon>Pseudochryseolinea</taxon>
    </lineage>
</organism>
<evidence type="ECO:0000313" key="2">
    <source>
        <dbReference type="EMBL" id="RAW02381.1"/>
    </source>
</evidence>
<dbReference type="RefSeq" id="WP_112746203.1">
    <property type="nucleotide sequence ID" value="NZ_QMFY01000002.1"/>
</dbReference>
<dbReference type="Proteomes" id="UP000251889">
    <property type="component" value="Unassembled WGS sequence"/>
</dbReference>
<dbReference type="OrthoDB" id="982086at2"/>